<accession>A0A101SKW5</accession>
<evidence type="ECO:0000313" key="1">
    <source>
        <dbReference type="EMBL" id="KUN75572.1"/>
    </source>
</evidence>
<sequence length="107" mass="11454">MPGSGWRRCASRPTVCWTELNEAEADWQELVIAQQRVGRVLAGQHDAEVERQAVPDAAAPPADNATVTSAVEPARAGTIVPRWSAGADPGALAAAWGNFTLSCWSWR</sequence>
<gene>
    <name evidence="1" type="ORF">AQJ64_41665</name>
</gene>
<name>A0A101SKW5_9ACTN</name>
<comment type="caution">
    <text evidence="1">The sequence shown here is derived from an EMBL/GenBank/DDBJ whole genome shotgun (WGS) entry which is preliminary data.</text>
</comment>
<keyword evidence="2" id="KW-1185">Reference proteome</keyword>
<evidence type="ECO:0000313" key="2">
    <source>
        <dbReference type="Proteomes" id="UP000052982"/>
    </source>
</evidence>
<dbReference type="EMBL" id="LMWW01000075">
    <property type="protein sequence ID" value="KUN75572.1"/>
    <property type="molecule type" value="Genomic_DNA"/>
</dbReference>
<reference evidence="1 2" key="1">
    <citation type="submission" date="2015-10" db="EMBL/GenBank/DDBJ databases">
        <title>Draft genome sequence of Streptomyces griseoruber DSM 40281, type strain for the species Streptomyces griseoruber.</title>
        <authorList>
            <person name="Ruckert C."/>
            <person name="Winkler A."/>
            <person name="Kalinowski J."/>
            <person name="Kampfer P."/>
            <person name="Glaeser S."/>
        </authorList>
    </citation>
    <scope>NUCLEOTIDE SEQUENCE [LARGE SCALE GENOMIC DNA]</scope>
    <source>
        <strain evidence="1 2">DSM 40281</strain>
    </source>
</reference>
<proteinExistence type="predicted"/>
<dbReference type="Proteomes" id="UP000052982">
    <property type="component" value="Unassembled WGS sequence"/>
</dbReference>
<protein>
    <submittedName>
        <fullName evidence="1">Uncharacterized protein</fullName>
    </submittedName>
</protein>
<organism evidence="1 2">
    <name type="scientific">Streptomyces griseoruber</name>
    <dbReference type="NCBI Taxonomy" id="1943"/>
    <lineage>
        <taxon>Bacteria</taxon>
        <taxon>Bacillati</taxon>
        <taxon>Actinomycetota</taxon>
        <taxon>Actinomycetes</taxon>
        <taxon>Kitasatosporales</taxon>
        <taxon>Streptomycetaceae</taxon>
        <taxon>Streptomyces</taxon>
    </lineage>
</organism>
<dbReference type="AlphaFoldDB" id="A0A101SKW5"/>